<sequence>MNSELWLDHNITGSNKHGKSAKDIRFTDLVKLLDMAETASDPPSPEVLIHPSSRGSLGRRGALVARKLRKEELNRASPAREGEARMPAREADRLVSAAGKGSVLRLSATPMNVNVRSVQTRHLFVLVQTNVLISVHLGSGELIWGTLEICFLYIGHDNSSLDILQWLPARYVSLCIIHAMGFLVAAIPRGYSRGNLAPNVNSMLFGDE</sequence>
<evidence type="ECO:0000313" key="1">
    <source>
        <dbReference type="EnsemblPlants" id="EMT09235"/>
    </source>
</evidence>
<organism evidence="1">
    <name type="scientific">Aegilops tauschii</name>
    <name type="common">Tausch's goatgrass</name>
    <name type="synonym">Aegilops squarrosa</name>
    <dbReference type="NCBI Taxonomy" id="37682"/>
    <lineage>
        <taxon>Eukaryota</taxon>
        <taxon>Viridiplantae</taxon>
        <taxon>Streptophyta</taxon>
        <taxon>Embryophyta</taxon>
        <taxon>Tracheophyta</taxon>
        <taxon>Spermatophyta</taxon>
        <taxon>Magnoliopsida</taxon>
        <taxon>Liliopsida</taxon>
        <taxon>Poales</taxon>
        <taxon>Poaceae</taxon>
        <taxon>BOP clade</taxon>
        <taxon>Pooideae</taxon>
        <taxon>Triticodae</taxon>
        <taxon>Triticeae</taxon>
        <taxon>Triticinae</taxon>
        <taxon>Aegilops</taxon>
    </lineage>
</organism>
<proteinExistence type="predicted"/>
<dbReference type="AlphaFoldDB" id="M8B6K4"/>
<name>M8B6K4_AEGTA</name>
<reference evidence="1" key="1">
    <citation type="submission" date="2015-06" db="UniProtKB">
        <authorList>
            <consortium name="EnsemblPlants"/>
        </authorList>
    </citation>
    <scope>IDENTIFICATION</scope>
</reference>
<dbReference type="EnsemblPlants" id="EMT09235">
    <property type="protein sequence ID" value="EMT09235"/>
    <property type="gene ID" value="F775_25123"/>
</dbReference>
<accession>M8B6K4</accession>
<protein>
    <submittedName>
        <fullName evidence="1">Uncharacterized protein</fullName>
    </submittedName>
</protein>